<dbReference type="Proteomes" id="UP000184330">
    <property type="component" value="Unassembled WGS sequence"/>
</dbReference>
<dbReference type="EMBL" id="FJOG01000051">
    <property type="protein sequence ID" value="CZR68126.1"/>
    <property type="molecule type" value="Genomic_DNA"/>
</dbReference>
<keyword evidence="2" id="KW-0472">Membrane</keyword>
<dbReference type="STRING" id="576137.A0A1L7XSW5"/>
<dbReference type="OrthoDB" id="5396681at2759"/>
<evidence type="ECO:0000313" key="4">
    <source>
        <dbReference type="EMBL" id="CZR68126.1"/>
    </source>
</evidence>
<feature type="transmembrane region" description="Helical" evidence="2">
    <location>
        <begin position="476"/>
        <end position="498"/>
    </location>
</feature>
<organism evidence="4 5">
    <name type="scientific">Phialocephala subalpina</name>
    <dbReference type="NCBI Taxonomy" id="576137"/>
    <lineage>
        <taxon>Eukaryota</taxon>
        <taxon>Fungi</taxon>
        <taxon>Dikarya</taxon>
        <taxon>Ascomycota</taxon>
        <taxon>Pezizomycotina</taxon>
        <taxon>Leotiomycetes</taxon>
        <taxon>Helotiales</taxon>
        <taxon>Mollisiaceae</taxon>
        <taxon>Phialocephala</taxon>
        <taxon>Phialocephala fortinii species complex</taxon>
    </lineage>
</organism>
<feature type="transmembrane region" description="Helical" evidence="2">
    <location>
        <begin position="423"/>
        <end position="443"/>
    </location>
</feature>
<feature type="region of interest" description="Disordered" evidence="1">
    <location>
        <begin position="533"/>
        <end position="572"/>
    </location>
</feature>
<protein>
    <recommendedName>
        <fullName evidence="3">CorA-like transporter domain-containing protein</fullName>
    </recommendedName>
</protein>
<accession>A0A1L7XSW5</accession>
<dbReference type="Pfam" id="PF26616">
    <property type="entry name" value="CorA-like"/>
    <property type="match status" value="1"/>
</dbReference>
<evidence type="ECO:0000256" key="1">
    <source>
        <dbReference type="SAM" id="MobiDB-lite"/>
    </source>
</evidence>
<keyword evidence="2" id="KW-1133">Transmembrane helix</keyword>
<sequence length="572" mass="66144">MTFENWNDKILSKPVVMPQFHPLDDIRSLQTRIEQKAHDLFKGKPGQAPLQVTRIFRERSEKYEQKEATWVVIKNDVDDLSCVKALSNDSLQIFTIRHDRSWTTLNISREMFENFMSAQNIMPSFWKHVFTFGRKAEENEFQFPGFCHRRTGRNHNDFIYECAYILRRVKQNHQVATEGRSPWSIRQTAVYHKFSPSRRSSSIISEEDDEKVATKSKSMFLLIAPSGNVECQFAQHLDQSSSDNVIPWNVHRILVADSLRGWMDYMASMEEHLKEQASPSGKENLSPLIDFNINFEDRQELKIVEDSVLDLQAILPGMLCAIVAIQEQCKHHRHNSRITEEEKYDADAIIYEFDEYIREVRMHIERVKVLKDKAKSTAELLSDLLSYEEAVALKDLTRETQVESKAMCGLTERSTKYAAAVKILTVITLVYLPTTIVAVSYSLPHKYTNLTSGKNFFSTQLVQTQDDGYLKVSKNAWLLAEISIPLTFLTILLWWGVVHFTKVAPIVSLEQPRVVTFQYQNNFWSFVSKKRQRKGDLESEQSSLRTPTFHPPSFHDPTTSTRSSMATNVKPE</sequence>
<feature type="compositionally biased region" description="Polar residues" evidence="1">
    <location>
        <begin position="556"/>
        <end position="572"/>
    </location>
</feature>
<proteinExistence type="predicted"/>
<reference evidence="4 5" key="1">
    <citation type="submission" date="2016-03" db="EMBL/GenBank/DDBJ databases">
        <authorList>
            <person name="Ploux O."/>
        </authorList>
    </citation>
    <scope>NUCLEOTIDE SEQUENCE [LARGE SCALE GENOMIC DNA]</scope>
    <source>
        <strain evidence="4 5">UAMH 11012</strain>
    </source>
</reference>
<keyword evidence="5" id="KW-1185">Reference proteome</keyword>
<gene>
    <name evidence="4" type="ORF">PAC_18025</name>
</gene>
<name>A0A1L7XSW5_9HELO</name>
<evidence type="ECO:0000256" key="2">
    <source>
        <dbReference type="SAM" id="Phobius"/>
    </source>
</evidence>
<dbReference type="InterPro" id="IPR058257">
    <property type="entry name" value="CorA-like_dom"/>
</dbReference>
<feature type="domain" description="CorA-like transporter" evidence="3">
    <location>
        <begin position="26"/>
        <end position="277"/>
    </location>
</feature>
<evidence type="ECO:0000259" key="3">
    <source>
        <dbReference type="Pfam" id="PF26616"/>
    </source>
</evidence>
<dbReference type="AlphaFoldDB" id="A0A1L7XSW5"/>
<keyword evidence="2" id="KW-0812">Transmembrane</keyword>
<evidence type="ECO:0000313" key="5">
    <source>
        <dbReference type="Proteomes" id="UP000184330"/>
    </source>
</evidence>